<comment type="caution">
    <text evidence="1">The sequence shown here is derived from an EMBL/GenBank/DDBJ whole genome shotgun (WGS) entry which is preliminary data.</text>
</comment>
<evidence type="ECO:0000313" key="2">
    <source>
        <dbReference type="Proteomes" id="UP000034588"/>
    </source>
</evidence>
<sequence>MENETVLNYLQRMYHGNLPFAGNGQVVLRHFGRKHGILKMFNDLDFKVGVEVGTERGIYAHRICEKCPNLKLYCVDPWLAYSEAGLVYTQEDFDSRYEEARARLKDFNCEIIKEKSMDALSKFEDDSLDFAFIDGDHHYEHVLEDIRGWYKKVKPGRVLYGHDFVERDDFGVVKAVRGFVKENNIPPLFICHVPFKSNGVGFVDCWMLLKGGTHADMR</sequence>
<dbReference type="AlphaFoldDB" id="A0A0G1Y4U1"/>
<dbReference type="InterPro" id="IPR029063">
    <property type="entry name" value="SAM-dependent_MTases_sf"/>
</dbReference>
<protein>
    <recommendedName>
        <fullName evidence="3">Class I SAM-dependent methyltransferase</fullName>
    </recommendedName>
</protein>
<accession>A0A0G1Y4U1</accession>
<gene>
    <name evidence="1" type="ORF">UY48_C0051G0014</name>
</gene>
<evidence type="ECO:0008006" key="3">
    <source>
        <dbReference type="Google" id="ProtNLM"/>
    </source>
</evidence>
<dbReference type="PANTHER" id="PTHR37909:SF1">
    <property type="entry name" value="S-ADENOSYL-L-METHIONINE-DEPENDENT METHYLTRANSFERASES SUPERFAMILY PROTEIN"/>
    <property type="match status" value="1"/>
</dbReference>
<organism evidence="1 2">
    <name type="scientific">Candidatus Gottesmanbacteria bacterium GW2011_GWB1_49_7</name>
    <dbReference type="NCBI Taxonomy" id="1618448"/>
    <lineage>
        <taxon>Bacteria</taxon>
        <taxon>Candidatus Gottesmaniibacteriota</taxon>
    </lineage>
</organism>
<proteinExistence type="predicted"/>
<dbReference type="SUPFAM" id="SSF53335">
    <property type="entry name" value="S-adenosyl-L-methionine-dependent methyltransferases"/>
    <property type="match status" value="1"/>
</dbReference>
<dbReference type="Pfam" id="PF13578">
    <property type="entry name" value="Methyltransf_24"/>
    <property type="match status" value="1"/>
</dbReference>
<dbReference type="Gene3D" id="3.40.50.150">
    <property type="entry name" value="Vaccinia Virus protein VP39"/>
    <property type="match status" value="1"/>
</dbReference>
<reference evidence="1 2" key="1">
    <citation type="journal article" date="2015" name="Nature">
        <title>rRNA introns, odd ribosomes, and small enigmatic genomes across a large radiation of phyla.</title>
        <authorList>
            <person name="Brown C.T."/>
            <person name="Hug L.A."/>
            <person name="Thomas B.C."/>
            <person name="Sharon I."/>
            <person name="Castelle C.J."/>
            <person name="Singh A."/>
            <person name="Wilkins M.J."/>
            <person name="Williams K.H."/>
            <person name="Banfield J.F."/>
        </authorList>
    </citation>
    <scope>NUCLEOTIDE SEQUENCE [LARGE SCALE GENOMIC DNA]</scope>
</reference>
<dbReference type="EMBL" id="LCQD01000051">
    <property type="protein sequence ID" value="KKW09897.1"/>
    <property type="molecule type" value="Genomic_DNA"/>
</dbReference>
<dbReference type="Proteomes" id="UP000034588">
    <property type="component" value="Unassembled WGS sequence"/>
</dbReference>
<name>A0A0G1Y4U1_9BACT</name>
<evidence type="ECO:0000313" key="1">
    <source>
        <dbReference type="EMBL" id="KKW09897.1"/>
    </source>
</evidence>
<dbReference type="PANTHER" id="PTHR37909">
    <property type="entry name" value="S-ADENOSYL-L-METHIONINE-DEPENDENT METHYLTRANSFERASES SUPERFAMILY PROTEIN"/>
    <property type="match status" value="1"/>
</dbReference>